<protein>
    <submittedName>
        <fullName evidence="1">Uncharacterized protein</fullName>
    </submittedName>
</protein>
<accession>A0AAV7YJ11</accession>
<name>A0AAV7YJ11_9EUKA</name>
<evidence type="ECO:0000313" key="2">
    <source>
        <dbReference type="Proteomes" id="UP001146793"/>
    </source>
</evidence>
<proteinExistence type="predicted"/>
<dbReference type="EMBL" id="JANTQA010000060">
    <property type="protein sequence ID" value="KAJ3427990.1"/>
    <property type="molecule type" value="Genomic_DNA"/>
</dbReference>
<reference evidence="1" key="1">
    <citation type="submission" date="2022-08" db="EMBL/GenBank/DDBJ databases">
        <title>Novel sulphate-reducing endosymbionts in the free-living metamonad Anaeramoeba.</title>
        <authorList>
            <person name="Jerlstrom-Hultqvist J."/>
            <person name="Cepicka I."/>
            <person name="Gallot-Lavallee L."/>
            <person name="Salas-Leiva D."/>
            <person name="Curtis B.A."/>
            <person name="Zahonova K."/>
            <person name="Pipaliya S."/>
            <person name="Dacks J."/>
            <person name="Roger A.J."/>
        </authorList>
    </citation>
    <scope>NUCLEOTIDE SEQUENCE</scope>
    <source>
        <strain evidence="1">Busselton2</strain>
    </source>
</reference>
<dbReference type="AlphaFoldDB" id="A0AAV7YJ11"/>
<comment type="caution">
    <text evidence="1">The sequence shown here is derived from an EMBL/GenBank/DDBJ whole genome shotgun (WGS) entry which is preliminary data.</text>
</comment>
<organism evidence="1 2">
    <name type="scientific">Anaeramoeba flamelloides</name>
    <dbReference type="NCBI Taxonomy" id="1746091"/>
    <lineage>
        <taxon>Eukaryota</taxon>
        <taxon>Metamonada</taxon>
        <taxon>Anaeramoebidae</taxon>
        <taxon>Anaeramoeba</taxon>
    </lineage>
</organism>
<gene>
    <name evidence="1" type="ORF">M0812_25621</name>
</gene>
<dbReference type="Proteomes" id="UP001146793">
    <property type="component" value="Unassembled WGS sequence"/>
</dbReference>
<sequence>MQIFSSSNGAKIGTEKQAHTTISDLKNPSICAIGEYNEKYVLCWYEDTDDHDDRSVNCQIYRSNDYSKVVDTFQANTFSANNHMYPQISSVGDRKEKFLITWIRHDPNGDDSNGYQIYSQLFSSENRSKIGEEFKVNNYCSNCTHEFPSIASIGEGKENFVLTWQRNNQSDVDHTYEIYAQLFSSESRSKIGEEFKVYTFLDSQQLNPKVCSLNNGNYFIIAWQSFDQEGDETDGIYAQIFNSSNGLKVGGDIEFHINTETIGDQETPSITALAQNGDDQQFVITWKSNVYEASGYGIYAQKFNFNTASLETRKIGEEYQVNNYTNKDQINPEITSIGKGDEKFCYHLAK</sequence>
<evidence type="ECO:0000313" key="1">
    <source>
        <dbReference type="EMBL" id="KAJ3427990.1"/>
    </source>
</evidence>